<keyword evidence="6 9" id="KW-0547">Nucleotide-binding</keyword>
<dbReference type="PANTHER" id="PTHR14456:SF2">
    <property type="entry name" value="INOSITOL-PENTAKISPHOSPHATE 2-KINASE"/>
    <property type="match status" value="1"/>
</dbReference>
<dbReference type="Pfam" id="PF06090">
    <property type="entry name" value="Ins_P5_2-kin"/>
    <property type="match status" value="1"/>
</dbReference>
<dbReference type="GeneID" id="54487903"/>
<comment type="catalytic activity">
    <reaction evidence="9">
        <text>1D-myo-inositol 1,3,4,5,6-pentakisphosphate + ATP = 1D-myo-inositol hexakisphosphate + ADP + H(+)</text>
        <dbReference type="Rhea" id="RHEA:20313"/>
        <dbReference type="ChEBI" id="CHEBI:15378"/>
        <dbReference type="ChEBI" id="CHEBI:30616"/>
        <dbReference type="ChEBI" id="CHEBI:57733"/>
        <dbReference type="ChEBI" id="CHEBI:58130"/>
        <dbReference type="ChEBI" id="CHEBI:456216"/>
        <dbReference type="EC" id="2.7.1.158"/>
    </reaction>
</comment>
<evidence type="ECO:0000256" key="9">
    <source>
        <dbReference type="RuleBase" id="RU364126"/>
    </source>
</evidence>
<dbReference type="Proteomes" id="UP000799437">
    <property type="component" value="Unassembled WGS sequence"/>
</dbReference>
<comment type="function">
    <text evidence="1">Has kinase activity and phosphorylates inositol-1,3,4,5,6-pentakisphosphate (Ins(1,3,4,5,6)P5) to produce 1,2,3,4,5,6-hexakisphosphate (InsP6), also known as phytate.</text>
</comment>
<reference evidence="10" key="1">
    <citation type="journal article" date="2020" name="Stud. Mycol.">
        <title>101 Dothideomycetes genomes: a test case for predicting lifestyles and emergence of pathogens.</title>
        <authorList>
            <person name="Haridas S."/>
            <person name="Albert R."/>
            <person name="Binder M."/>
            <person name="Bloem J."/>
            <person name="Labutti K."/>
            <person name="Salamov A."/>
            <person name="Andreopoulos B."/>
            <person name="Baker S."/>
            <person name="Barry K."/>
            <person name="Bills G."/>
            <person name="Bluhm B."/>
            <person name="Cannon C."/>
            <person name="Castanera R."/>
            <person name="Culley D."/>
            <person name="Daum C."/>
            <person name="Ezra D."/>
            <person name="Gonzalez J."/>
            <person name="Henrissat B."/>
            <person name="Kuo A."/>
            <person name="Liang C."/>
            <person name="Lipzen A."/>
            <person name="Lutzoni F."/>
            <person name="Magnuson J."/>
            <person name="Mondo S."/>
            <person name="Nolan M."/>
            <person name="Ohm R."/>
            <person name="Pangilinan J."/>
            <person name="Park H.-J."/>
            <person name="Ramirez L."/>
            <person name="Alfaro M."/>
            <person name="Sun H."/>
            <person name="Tritt A."/>
            <person name="Yoshinaga Y."/>
            <person name="Zwiers L.-H."/>
            <person name="Turgeon B."/>
            <person name="Goodwin S."/>
            <person name="Spatafora J."/>
            <person name="Crous P."/>
            <person name="Grigoriev I."/>
        </authorList>
    </citation>
    <scope>NUCLEOTIDE SEQUENCE</scope>
    <source>
        <strain evidence="10">CBS 121739</strain>
    </source>
</reference>
<evidence type="ECO:0000256" key="8">
    <source>
        <dbReference type="ARBA" id="ARBA00022840"/>
    </source>
</evidence>
<evidence type="ECO:0000256" key="1">
    <source>
        <dbReference type="ARBA" id="ARBA00003979"/>
    </source>
</evidence>
<keyword evidence="7 9" id="KW-0418">Kinase</keyword>
<protein>
    <recommendedName>
        <fullName evidence="4 9">Inositol-pentakisphosphate 2-kinase</fullName>
        <ecNumber evidence="3 9">2.7.1.158</ecNumber>
    </recommendedName>
</protein>
<dbReference type="AlphaFoldDB" id="A0A6A6WAM3"/>
<evidence type="ECO:0000256" key="5">
    <source>
        <dbReference type="ARBA" id="ARBA00022679"/>
    </source>
</evidence>
<gene>
    <name evidence="10" type="ORF">EJ05DRAFT_499508</name>
</gene>
<accession>A0A6A6WAM3</accession>
<dbReference type="GO" id="GO:0032958">
    <property type="term" value="P:inositol phosphate biosynthetic process"/>
    <property type="evidence" value="ECO:0007669"/>
    <property type="project" value="TreeGrafter"/>
</dbReference>
<dbReference type="RefSeq" id="XP_033601535.1">
    <property type="nucleotide sequence ID" value="XM_033746849.1"/>
</dbReference>
<organism evidence="10 11">
    <name type="scientific">Pseudovirgaria hyperparasitica</name>
    <dbReference type="NCBI Taxonomy" id="470096"/>
    <lineage>
        <taxon>Eukaryota</taxon>
        <taxon>Fungi</taxon>
        <taxon>Dikarya</taxon>
        <taxon>Ascomycota</taxon>
        <taxon>Pezizomycotina</taxon>
        <taxon>Dothideomycetes</taxon>
        <taxon>Dothideomycetes incertae sedis</taxon>
        <taxon>Acrospermales</taxon>
        <taxon>Acrospermaceae</taxon>
        <taxon>Pseudovirgaria</taxon>
    </lineage>
</organism>
<keyword evidence="8 9" id="KW-0067">ATP-binding</keyword>
<evidence type="ECO:0000313" key="10">
    <source>
        <dbReference type="EMBL" id="KAF2759084.1"/>
    </source>
</evidence>
<comment type="similarity">
    <text evidence="2">Belongs to the IPK1 type 1 family.</text>
</comment>
<dbReference type="GO" id="GO:0005524">
    <property type="term" value="F:ATP binding"/>
    <property type="evidence" value="ECO:0007669"/>
    <property type="project" value="UniProtKB-KW"/>
</dbReference>
<dbReference type="GO" id="GO:0005634">
    <property type="term" value="C:nucleus"/>
    <property type="evidence" value="ECO:0007669"/>
    <property type="project" value="TreeGrafter"/>
</dbReference>
<dbReference type="EMBL" id="ML996570">
    <property type="protein sequence ID" value="KAF2759084.1"/>
    <property type="molecule type" value="Genomic_DNA"/>
</dbReference>
<proteinExistence type="inferred from homology"/>
<comment type="function">
    <text evidence="9">Phosphorylates Ins(1,3,4,5,6)P5 at position 2 to form Ins(1,2,3,4,5,6)P6 (InsP6 or phytate).</text>
</comment>
<evidence type="ECO:0000256" key="3">
    <source>
        <dbReference type="ARBA" id="ARBA00012023"/>
    </source>
</evidence>
<keyword evidence="5 9" id="KW-0808">Transferase</keyword>
<comment type="domain">
    <text evidence="9">The EXKPK motif is conserved in inositol-pentakisphosphate 2-kinases of both family 1 and 2.</text>
</comment>
<evidence type="ECO:0000256" key="6">
    <source>
        <dbReference type="ARBA" id="ARBA00022741"/>
    </source>
</evidence>
<dbReference type="EC" id="2.7.1.158" evidence="3 9"/>
<evidence type="ECO:0000256" key="2">
    <source>
        <dbReference type="ARBA" id="ARBA00008305"/>
    </source>
</evidence>
<dbReference type="PANTHER" id="PTHR14456">
    <property type="entry name" value="INOSITOL POLYPHOSPHATE KINASE 1"/>
    <property type="match status" value="1"/>
</dbReference>
<keyword evidence="11" id="KW-1185">Reference proteome</keyword>
<evidence type="ECO:0000256" key="4">
    <source>
        <dbReference type="ARBA" id="ARBA00014846"/>
    </source>
</evidence>
<sequence length="408" mass="45934">MSVSLIQLEPIKLGQQSFRYFGLKLIDEGAANVVYKLTELFPGDIRSTSSDTSPKFMVSSSIAHINFTRMLLRVRKAAAENVETQCDIVDKLNNLIPSHHIVQMIPVQASSELLSALNSDLLTRERQRRRPQIRCGSMIEETNPTVVLVEDMSAESTMSFTVEFKPKWLVQSPDAPKDAIRCRTCALRAMKLLQSRDGKLLTKVPPFCPLELVEGKQDFVRHAMSGLLLSAKLPYERGSSNYEAVLKDLVHYFSDGNEGNKLLHSIRKAQQHFSPGPFRDLPELNQDRNTTSIVTVKKLEAAVTTMTLRDVSLFLRYTFSQSKKDGSVIEAKLADLDKKSIDKISSWKDTELKLQSGGYYANKEPNAVFEKICLLSRPRQQGYRAQDMSSELQDTGYSHVHRSTPSTC</sequence>
<evidence type="ECO:0000256" key="7">
    <source>
        <dbReference type="ARBA" id="ARBA00022777"/>
    </source>
</evidence>
<name>A0A6A6WAM3_9PEZI</name>
<dbReference type="GO" id="GO:0035299">
    <property type="term" value="F:inositol-1,3,4,5,6-pentakisphosphate 2-kinase activity"/>
    <property type="evidence" value="ECO:0007669"/>
    <property type="project" value="UniProtKB-EC"/>
</dbReference>
<dbReference type="InterPro" id="IPR009286">
    <property type="entry name" value="Ins_P5_2-kin"/>
</dbReference>
<evidence type="ECO:0000313" key="11">
    <source>
        <dbReference type="Proteomes" id="UP000799437"/>
    </source>
</evidence>
<dbReference type="OrthoDB" id="272370at2759"/>